<keyword evidence="6 10" id="KW-0833">Ubl conjugation pathway</keyword>
<evidence type="ECO:0000256" key="7">
    <source>
        <dbReference type="ARBA" id="ARBA00022833"/>
    </source>
</evidence>
<dbReference type="InterPro" id="IPR044046">
    <property type="entry name" value="E3_ligase_UBR-like_C"/>
</dbReference>
<dbReference type="SMART" id="SM00396">
    <property type="entry name" value="ZnF_UBR1"/>
    <property type="match status" value="1"/>
</dbReference>
<evidence type="ECO:0000256" key="4">
    <source>
        <dbReference type="ARBA" id="ARBA00022723"/>
    </source>
</evidence>
<dbReference type="InterPro" id="IPR003126">
    <property type="entry name" value="Znf_UBR"/>
</dbReference>
<dbReference type="Pfam" id="PF02207">
    <property type="entry name" value="zf-UBR"/>
    <property type="match status" value="1"/>
</dbReference>
<dbReference type="InterPro" id="IPR039164">
    <property type="entry name" value="UBR1-like"/>
</dbReference>
<organism evidence="13 14">
    <name type="scientific">Psophocarpus tetragonolobus</name>
    <name type="common">Winged bean</name>
    <name type="synonym">Dolichos tetragonolobus</name>
    <dbReference type="NCBI Taxonomy" id="3891"/>
    <lineage>
        <taxon>Eukaryota</taxon>
        <taxon>Viridiplantae</taxon>
        <taxon>Streptophyta</taxon>
        <taxon>Embryophyta</taxon>
        <taxon>Tracheophyta</taxon>
        <taxon>Spermatophyta</taxon>
        <taxon>Magnoliopsida</taxon>
        <taxon>eudicotyledons</taxon>
        <taxon>Gunneridae</taxon>
        <taxon>Pentapetalae</taxon>
        <taxon>rosids</taxon>
        <taxon>fabids</taxon>
        <taxon>Fabales</taxon>
        <taxon>Fabaceae</taxon>
        <taxon>Papilionoideae</taxon>
        <taxon>50 kb inversion clade</taxon>
        <taxon>NPAAA clade</taxon>
        <taxon>indigoferoid/millettioid clade</taxon>
        <taxon>Phaseoleae</taxon>
        <taxon>Psophocarpus</taxon>
    </lineage>
</organism>
<dbReference type="SUPFAM" id="SSF46785">
    <property type="entry name" value="Winged helix' DNA-binding domain"/>
    <property type="match status" value="1"/>
</dbReference>
<protein>
    <recommendedName>
        <fullName evidence="10">E3 ubiquitin-protein ligase</fullName>
        <ecNumber evidence="10">2.3.2.27</ecNumber>
    </recommendedName>
</protein>
<comment type="caution">
    <text evidence="13">The sequence shown here is derived from an EMBL/GenBank/DDBJ whole genome shotgun (WGS) entry which is preliminary data.</text>
</comment>
<evidence type="ECO:0000256" key="8">
    <source>
        <dbReference type="ARBA" id="ARBA00046341"/>
    </source>
</evidence>
<gene>
    <name evidence="13" type="ORF">VNO78_15840</name>
</gene>
<evidence type="ECO:0000259" key="12">
    <source>
        <dbReference type="PROSITE" id="PS51157"/>
    </source>
</evidence>
<dbReference type="PANTHER" id="PTHR21497:SF53">
    <property type="entry name" value="E3 UBIQUITIN-PROTEIN LIGASE PRT6"/>
    <property type="match status" value="1"/>
</dbReference>
<dbReference type="Gene3D" id="2.10.110.30">
    <property type="match status" value="1"/>
</dbReference>
<keyword evidence="4 10" id="KW-0479">Metal-binding</keyword>
<keyword evidence="5 10" id="KW-0863">Zinc-finger</keyword>
<dbReference type="Pfam" id="PF18995">
    <property type="entry name" value="PRT6_C"/>
    <property type="match status" value="1"/>
</dbReference>
<evidence type="ECO:0000256" key="6">
    <source>
        <dbReference type="ARBA" id="ARBA00022786"/>
    </source>
</evidence>
<evidence type="ECO:0000256" key="10">
    <source>
        <dbReference type="RuleBase" id="RU366018"/>
    </source>
</evidence>
<reference evidence="13 14" key="1">
    <citation type="submission" date="2024-01" db="EMBL/GenBank/DDBJ databases">
        <title>The genomes of 5 underutilized Papilionoideae crops provide insights into root nodulation and disease resistanc.</title>
        <authorList>
            <person name="Jiang F."/>
        </authorList>
    </citation>
    <scope>NUCLEOTIDE SEQUENCE [LARGE SCALE GENOMIC DNA]</scope>
    <source>
        <strain evidence="13">DUOXIRENSHENG_FW03</strain>
        <tissue evidence="13">Leaves</tissue>
    </source>
</reference>
<evidence type="ECO:0000313" key="13">
    <source>
        <dbReference type="EMBL" id="KAK7395289.1"/>
    </source>
</evidence>
<dbReference type="Proteomes" id="UP001386955">
    <property type="component" value="Unassembled WGS sequence"/>
</dbReference>
<dbReference type="GO" id="GO:0005737">
    <property type="term" value="C:cytoplasm"/>
    <property type="evidence" value="ECO:0007669"/>
    <property type="project" value="TreeGrafter"/>
</dbReference>
<evidence type="ECO:0000313" key="14">
    <source>
        <dbReference type="Proteomes" id="UP001386955"/>
    </source>
</evidence>
<dbReference type="GO" id="GO:0000151">
    <property type="term" value="C:ubiquitin ligase complex"/>
    <property type="evidence" value="ECO:0007669"/>
    <property type="project" value="TreeGrafter"/>
</dbReference>
<dbReference type="GO" id="GO:0071596">
    <property type="term" value="P:ubiquitin-dependent protein catabolic process via the N-end rule pathway"/>
    <property type="evidence" value="ECO:0007669"/>
    <property type="project" value="UniProtKB-UniRule"/>
</dbReference>
<keyword evidence="7 10" id="KW-0862">Zinc</keyword>
<dbReference type="GO" id="GO:0061630">
    <property type="term" value="F:ubiquitin protein ligase activity"/>
    <property type="evidence" value="ECO:0007669"/>
    <property type="project" value="UniProtKB-UniRule"/>
</dbReference>
<name>A0AAN9SES2_PSOTE</name>
<feature type="domain" description="UBR-type" evidence="12">
    <location>
        <begin position="172"/>
        <end position="242"/>
    </location>
</feature>
<feature type="region of interest" description="Disordered" evidence="11">
    <location>
        <begin position="1204"/>
        <end position="1225"/>
    </location>
</feature>
<dbReference type="PANTHER" id="PTHR21497">
    <property type="entry name" value="UBIQUITIN LIGASE E3 ALPHA-RELATED"/>
    <property type="match status" value="1"/>
</dbReference>
<comment type="pathway">
    <text evidence="2 10">Protein modification; protein ubiquitination.</text>
</comment>
<accession>A0AAN9SES2</accession>
<evidence type="ECO:0000256" key="3">
    <source>
        <dbReference type="ARBA" id="ARBA00022679"/>
    </source>
</evidence>
<dbReference type="CDD" id="cd16482">
    <property type="entry name" value="RING-H2_UBR1-like"/>
    <property type="match status" value="1"/>
</dbReference>
<dbReference type="GO" id="GO:0008270">
    <property type="term" value="F:zinc ion binding"/>
    <property type="evidence" value="ECO:0007669"/>
    <property type="project" value="UniProtKB-UniRule"/>
</dbReference>
<evidence type="ECO:0000256" key="1">
    <source>
        <dbReference type="ARBA" id="ARBA00000900"/>
    </source>
</evidence>
<evidence type="ECO:0000256" key="2">
    <source>
        <dbReference type="ARBA" id="ARBA00004906"/>
    </source>
</evidence>
<dbReference type="CDD" id="cd19673">
    <property type="entry name" value="UBR-box_UBR3"/>
    <property type="match status" value="1"/>
</dbReference>
<dbReference type="GO" id="GO:0016567">
    <property type="term" value="P:protein ubiquitination"/>
    <property type="evidence" value="ECO:0007669"/>
    <property type="project" value="UniProtKB-UniRule"/>
</dbReference>
<keyword evidence="14" id="KW-1185">Reference proteome</keyword>
<feature type="zinc finger region" description="UBR-type" evidence="9">
    <location>
        <begin position="172"/>
        <end position="242"/>
    </location>
</feature>
<evidence type="ECO:0000256" key="11">
    <source>
        <dbReference type="SAM" id="MobiDB-lite"/>
    </source>
</evidence>
<dbReference type="InterPro" id="IPR036390">
    <property type="entry name" value="WH_DNA-bd_sf"/>
</dbReference>
<dbReference type="PROSITE" id="PS51157">
    <property type="entry name" value="ZF_UBR"/>
    <property type="match status" value="1"/>
</dbReference>
<sequence length="2092" mass="235797">MYVFTYHSMNINFVIIPFCFNNVHRLIVNEGSGFDPRSLCCCLVRFWRSVMADNMEIDSTSDSQPLRPRDRVLRRLAQFGVPEEQLDWPGLVAFAKDKRALIPKLVSVILPTDAEVTEAWQATKAASKKTSVGVIMKKRFHESMLWLQWLMFEGDPGGALRRLSKMSVGQRGVCGAVWGNSDIAYRCRTCEHDPTCAICVPCFENGNHKGHDYSVIYTGGGCCDCGDATAWKREGFCSMHKGAEQIQPLPEEFANSVAPVLGSLFDCWKVKLTLASESVTERKQAANELTFAVVDMLLEFCKHSESLLSFVARLLFASNGLINLLVRAERFLTEVVVKKLHELLLKLLGEPNFKYDFAKVFLTYYPTVINEATKDCSDYPLKKYPLLQTFTVQIFTVPTLTPRLVKEVNLLSMLLGCLENIFISCSEDGRLQVSRWVALYETTIRVVEDIRFVMSHVVVPKYVTNDQQDISKTWMRLLSFVQGMNPQKRETGQHIEEENEHVHLPFILGYSIANIHTLLVDGAFSDASKGEMDGEFVWSSNNNDSDDGDNLRHAKVGRRSEESSACSVASRNNAFASSKLCQIKADASSQLPLPLSVTWLICECLRAIENWLRVENTPGLIPNAVSPNSGTVCDGNFSAFKRTISNFGRGKYPFGMLASSSEDHGKQCYENSEIDSEKNTCTCPTFDDNAMEEDFPMESDGPRFLSLSDWPQIVYDVSSQDISVHIPLHRLLSMLLHKAMKRYFCESEASDMTHIFANSSRTSYNGFFEQSLQGSHPYGFSAYILEHPLRIRVFCAEVHAGMWRKNGDSALLSCELYRSVRWSEQGLELDLFLLQCCAALAPEDLFVSRILERFGLSNYLCLNLERSSEYEPVLVQEMLTLIIQIVKERRFCGLATDECLKRELIYKLSIGDATHSQLVKSLPRDLSKFEQLQNILDTVAIYSNPSGFNQGMYSLQWPFWKELDLYHPRWNSKDLQVAEERYLRFCSASALTTQLPQWTKIHPSLKGIARIATCKVVLHIIRAVLFYAVFTFKSSESRAPDTILLPALHLLSLSLDICFQQKESSDNKCQDVAHLPIIDFSGEIIESSFGQQSLLSLLVLLMEMHRKENVDNFVEAGGCSLYTLIESLLKKFAEIDNRCMAKLKKLSPEVVSHISESVITKDSSVSSLVSESEKRKTKARERQAAIMEKMRAQQTKFLASIDSTVDDSSQLGNEGDLDTEQDAEESDSKEVVCSLCHDHNSKHPISFLILLQKSRLVSSVDRGPPSWAQLCRSDKDGTPIMNTKETDSLPMNWNSVGSGSTSSSHYLSQFVQNAAKELASCGKPGEVHTFLQYVKDKFPALANVQLPDTCYDEKEKTPYTFETLEQGMYLTIHDETNNLLSSSNMMNEDEKVPTAGGNSNLIVDSGSVLLGKYTADLVREISQISSVSENASNESTSVESTSQHPSYNGFGPTDCDGIHLSSCGHAVHQGCLDRYLSSLKERSVRRIVFEGGHIVDPDQGEFLCPVCRRLANCVLPTLPGELQKPFKQSIILSTGSINTAHPLAESSELTYSLRLRLGLKLLQSAANAVGKDKFLNAIPLHHIDRTRTNLENFIRVLSKMYSPCKEEKLSRFTKLNHSMLMWDTLKYSLTSLEIAALCGKTSFTPNFGLSALYEELKSSSFILSSMLKLVQKTRSNNSLHVLQRFRGVQLFAESVCSGVSLNYSNHDESGRGDVLSILKHIEMDLSNTNISFWSQASDPVLAHDPFSTLMWVLYCLPHPFLSCEESLLSLVHVFYIVAVTQAIIMYHEKSKDKLSTESALSGCLITDICEVMNDFRYAHQFFVSNYFDLNVDIKDAIRRFSFPYLRRCALLWKILYSSIPAPFCDEENILDRSWNAPKDTMDRANIEIFEVTKIQELEKLFKIPSLDVVLKDELSRSTVSIWCHHFCKEFQLHRIRQNMHLTPAVPFELMRLPNVYQDLLQRCIKQRCPECKLVLDDPALCLLCGRLCSPSWKSCCRESGCQTHAVTCGAGTGVFLLIRRTTILLQRSARQAPWPSPYLDAFGEEDFEMTRGKPLYLNEERYAALTYMVASHGLDRSSKVLGQTTIGSFFLV</sequence>
<evidence type="ECO:0000256" key="9">
    <source>
        <dbReference type="PROSITE-ProRule" id="PRU00508"/>
    </source>
</evidence>
<comment type="similarity">
    <text evidence="8 10">Belongs to the E3 ubiquitin-protein ligase UBR1-like family.</text>
</comment>
<comment type="function">
    <text evidence="10">Ubiquitin ligase protein which is a component of the N-end rule pathway. Recognizes and binds to proteins bearing specific N-terminal residues that are destabilizing according to the N-end rule, leading to their ubiquitination and subsequent degradation.</text>
</comment>
<feature type="compositionally biased region" description="Acidic residues" evidence="11">
    <location>
        <begin position="1215"/>
        <end position="1225"/>
    </location>
</feature>
<proteinExistence type="inferred from homology"/>
<dbReference type="FunFam" id="2.10.110.30:FF:000002">
    <property type="entry name" value="Putative e3 ubiquitin-protein ligase ubr3"/>
    <property type="match status" value="1"/>
</dbReference>
<evidence type="ECO:0000256" key="5">
    <source>
        <dbReference type="ARBA" id="ARBA00022771"/>
    </source>
</evidence>
<dbReference type="Pfam" id="PF22960">
    <property type="entry name" value="WHD_UBR1"/>
    <property type="match status" value="1"/>
</dbReference>
<comment type="catalytic activity">
    <reaction evidence="1 10">
        <text>S-ubiquitinyl-[E2 ubiquitin-conjugating enzyme]-L-cysteine + [acceptor protein]-L-lysine = [E2 ubiquitin-conjugating enzyme]-L-cysteine + N(6)-ubiquitinyl-[acceptor protein]-L-lysine.</text>
        <dbReference type="EC" id="2.3.2.27"/>
    </reaction>
</comment>
<keyword evidence="3 10" id="KW-0808">Transferase</keyword>
<feature type="region of interest" description="Disordered" evidence="11">
    <location>
        <begin position="1268"/>
        <end position="1293"/>
    </location>
</feature>
<dbReference type="InterPro" id="IPR055194">
    <property type="entry name" value="UBR1-like_WH"/>
</dbReference>
<dbReference type="EMBL" id="JAYMYS010000004">
    <property type="protein sequence ID" value="KAK7395289.1"/>
    <property type="molecule type" value="Genomic_DNA"/>
</dbReference>
<dbReference type="EC" id="2.3.2.27" evidence="10"/>